<evidence type="ECO:0000256" key="12">
    <source>
        <dbReference type="SAM" id="MobiDB-lite"/>
    </source>
</evidence>
<evidence type="ECO:0000313" key="15">
    <source>
        <dbReference type="WBParaSite" id="SSTP_0000924400.1"/>
    </source>
</evidence>
<feature type="transmembrane region" description="Helical" evidence="13">
    <location>
        <begin position="367"/>
        <end position="390"/>
    </location>
</feature>
<dbReference type="EC" id="2.3.1.51" evidence="11"/>
<dbReference type="SMART" id="SM00563">
    <property type="entry name" value="PlsC"/>
    <property type="match status" value="1"/>
</dbReference>
<evidence type="ECO:0000256" key="11">
    <source>
        <dbReference type="RuleBase" id="RU361267"/>
    </source>
</evidence>
<evidence type="ECO:0000256" key="2">
    <source>
        <dbReference type="ARBA" id="ARBA00004653"/>
    </source>
</evidence>
<evidence type="ECO:0000259" key="14">
    <source>
        <dbReference type="SMART" id="SM00563"/>
    </source>
</evidence>
<dbReference type="GO" id="GO:0000139">
    <property type="term" value="C:Golgi membrane"/>
    <property type="evidence" value="ECO:0007669"/>
    <property type="project" value="UniProtKB-SubCell"/>
</dbReference>
<protein>
    <recommendedName>
        <fullName evidence="11">1-acyl-sn-glycerol-3-phosphate acyltransferase</fullName>
        <ecNumber evidence="11">2.3.1.51</ecNumber>
    </recommendedName>
</protein>
<dbReference type="GO" id="GO:0003841">
    <property type="term" value="F:1-acylglycerol-3-phosphate O-acyltransferase activity"/>
    <property type="evidence" value="ECO:0007669"/>
    <property type="project" value="UniProtKB-UniRule"/>
</dbReference>
<feature type="compositionally biased region" description="Low complexity" evidence="12">
    <location>
        <begin position="1"/>
        <end position="31"/>
    </location>
</feature>
<keyword evidence="11" id="KW-1208">Phospholipid metabolism</keyword>
<evidence type="ECO:0000256" key="10">
    <source>
        <dbReference type="ARBA" id="ARBA00023136"/>
    </source>
</evidence>
<keyword evidence="6" id="KW-0256">Endoplasmic reticulum</keyword>
<evidence type="ECO:0000256" key="8">
    <source>
        <dbReference type="ARBA" id="ARBA00022989"/>
    </source>
</evidence>
<accession>A0A0K0EID8</accession>
<name>A0A0K0EID8_STRER</name>
<dbReference type="WBParaSite" id="SSTP_0000924400.1">
    <property type="protein sequence ID" value="SSTP_0000924400.1"/>
    <property type="gene ID" value="SSTP_0000924400"/>
</dbReference>
<dbReference type="InterPro" id="IPR004552">
    <property type="entry name" value="AGP_acyltrans"/>
</dbReference>
<dbReference type="GO" id="GO:0015031">
    <property type="term" value="P:protein transport"/>
    <property type="evidence" value="ECO:0007669"/>
    <property type="project" value="UniProtKB-KW"/>
</dbReference>
<proteinExistence type="inferred from homology"/>
<evidence type="ECO:0000256" key="9">
    <source>
        <dbReference type="ARBA" id="ARBA00023034"/>
    </source>
</evidence>
<dbReference type="Pfam" id="PF01553">
    <property type="entry name" value="Acyltransferase"/>
    <property type="match status" value="1"/>
</dbReference>
<dbReference type="CDD" id="cd07989">
    <property type="entry name" value="LPLAT_AGPAT-like"/>
    <property type="match status" value="1"/>
</dbReference>
<comment type="similarity">
    <text evidence="3">Belongs to the YIF1 family.</text>
</comment>
<dbReference type="InterPro" id="IPR002123">
    <property type="entry name" value="Plipid/glycerol_acylTrfase"/>
</dbReference>
<feature type="transmembrane region" description="Helical" evidence="13">
    <location>
        <begin position="195"/>
        <end position="215"/>
    </location>
</feature>
<dbReference type="STRING" id="6248.A0A0K0EID8"/>
<keyword evidence="11" id="KW-0444">Lipid biosynthesis</keyword>
<dbReference type="InterPro" id="IPR005578">
    <property type="entry name" value="Yif1_fam"/>
</dbReference>
<feature type="transmembrane region" description="Helical" evidence="13">
    <location>
        <begin position="268"/>
        <end position="290"/>
    </location>
</feature>
<feature type="transmembrane region" description="Helical" evidence="13">
    <location>
        <begin position="227"/>
        <end position="248"/>
    </location>
</feature>
<evidence type="ECO:0000256" key="13">
    <source>
        <dbReference type="SAM" id="Phobius"/>
    </source>
</evidence>
<organism evidence="15">
    <name type="scientific">Strongyloides stercoralis</name>
    <name type="common">Threadworm</name>
    <dbReference type="NCBI Taxonomy" id="6248"/>
    <lineage>
        <taxon>Eukaryota</taxon>
        <taxon>Metazoa</taxon>
        <taxon>Ecdysozoa</taxon>
        <taxon>Nematoda</taxon>
        <taxon>Chromadorea</taxon>
        <taxon>Rhabditida</taxon>
        <taxon>Tylenchina</taxon>
        <taxon>Panagrolaimomorpha</taxon>
        <taxon>Strongyloidoidea</taxon>
        <taxon>Strongyloididae</taxon>
        <taxon>Strongyloides</taxon>
    </lineage>
</organism>
<evidence type="ECO:0000256" key="1">
    <source>
        <dbReference type="ARBA" id="ARBA00004477"/>
    </source>
</evidence>
<evidence type="ECO:0000256" key="5">
    <source>
        <dbReference type="ARBA" id="ARBA00022692"/>
    </source>
</evidence>
<keyword evidence="5 13" id="KW-0812">Transmembrane</keyword>
<keyword evidence="9" id="KW-0333">Golgi apparatus</keyword>
<keyword evidence="8 13" id="KW-1133">Transmembrane helix</keyword>
<dbReference type="SUPFAM" id="SSF69593">
    <property type="entry name" value="Glycerol-3-phosphate (1)-acyltransferase"/>
    <property type="match status" value="1"/>
</dbReference>
<dbReference type="GO" id="GO:0030134">
    <property type="term" value="C:COPII-coated ER to Golgi transport vesicle"/>
    <property type="evidence" value="ECO:0007669"/>
    <property type="project" value="TreeGrafter"/>
</dbReference>
<dbReference type="GO" id="GO:0005793">
    <property type="term" value="C:endoplasmic reticulum-Golgi intermediate compartment"/>
    <property type="evidence" value="ECO:0007669"/>
    <property type="project" value="TreeGrafter"/>
</dbReference>
<feature type="domain" description="Phospholipid/glycerol acyltransferase" evidence="14">
    <location>
        <begin position="463"/>
        <end position="578"/>
    </location>
</feature>
<dbReference type="NCBIfam" id="TIGR00530">
    <property type="entry name" value="AGP_acyltrn"/>
    <property type="match status" value="1"/>
</dbReference>
<evidence type="ECO:0000256" key="4">
    <source>
        <dbReference type="ARBA" id="ARBA00022448"/>
    </source>
</evidence>
<dbReference type="PANTHER" id="PTHR14083">
    <property type="entry name" value="YIP1 INTERACTING FACTOR HOMOLOG YIF1 PROTEIN"/>
    <property type="match status" value="1"/>
</dbReference>
<dbReference type="Pfam" id="PF03878">
    <property type="entry name" value="YIF1"/>
    <property type="match status" value="1"/>
</dbReference>
<comment type="domain">
    <text evidence="11">The HXXXXD motif is essential for acyltransferase activity and may constitute the binding site for the phosphate moiety of the glycerol-3-phosphate.</text>
</comment>
<comment type="subcellular location">
    <subcellularLocation>
        <location evidence="1">Endoplasmic reticulum membrane</location>
        <topology evidence="1">Multi-pass membrane protein</topology>
    </subcellularLocation>
    <subcellularLocation>
        <location evidence="2">Golgi apparatus membrane</location>
        <topology evidence="2">Multi-pass membrane protein</topology>
    </subcellularLocation>
</comment>
<evidence type="ECO:0000256" key="7">
    <source>
        <dbReference type="ARBA" id="ARBA00022927"/>
    </source>
</evidence>
<feature type="region of interest" description="Disordered" evidence="12">
    <location>
        <begin position="1"/>
        <end position="32"/>
    </location>
</feature>
<keyword evidence="10 13" id="KW-0472">Membrane</keyword>
<comment type="catalytic activity">
    <reaction evidence="11">
        <text>a 1-acyl-sn-glycero-3-phosphate + an acyl-CoA = a 1,2-diacyl-sn-glycero-3-phosphate + CoA</text>
        <dbReference type="Rhea" id="RHEA:19709"/>
        <dbReference type="ChEBI" id="CHEBI:57287"/>
        <dbReference type="ChEBI" id="CHEBI:57970"/>
        <dbReference type="ChEBI" id="CHEBI:58342"/>
        <dbReference type="ChEBI" id="CHEBI:58608"/>
        <dbReference type="EC" id="2.3.1.51"/>
    </reaction>
</comment>
<evidence type="ECO:0000256" key="6">
    <source>
        <dbReference type="ARBA" id="ARBA00022824"/>
    </source>
</evidence>
<keyword evidence="7" id="KW-0653">Protein transport</keyword>
<keyword evidence="11" id="KW-0808">Transferase</keyword>
<keyword evidence="11" id="KW-0594">Phospholipid biosynthesis</keyword>
<keyword evidence="11" id="KW-0443">Lipid metabolism</keyword>
<dbReference type="AlphaFoldDB" id="A0A0K0EID8"/>
<feature type="transmembrane region" description="Helical" evidence="13">
    <location>
        <begin position="402"/>
        <end position="424"/>
    </location>
</feature>
<evidence type="ECO:0000256" key="3">
    <source>
        <dbReference type="ARBA" id="ARBA00009727"/>
    </source>
</evidence>
<keyword evidence="11" id="KW-0012">Acyltransferase</keyword>
<comment type="similarity">
    <text evidence="11">Belongs to the 1-acyl-sn-glycerol-3-phosphate acyltransferase family.</text>
</comment>
<dbReference type="PANTHER" id="PTHR14083:SF0">
    <property type="entry name" value="YIP1D-INTERACTING FACTOR 1, ISOFORM C"/>
    <property type="match status" value="1"/>
</dbReference>
<keyword evidence="4" id="KW-0813">Transport</keyword>
<dbReference type="GO" id="GO:0008654">
    <property type="term" value="P:phospholipid biosynthetic process"/>
    <property type="evidence" value="ECO:0007669"/>
    <property type="project" value="UniProtKB-KW"/>
</dbReference>
<dbReference type="GO" id="GO:0005789">
    <property type="term" value="C:endoplasmic reticulum membrane"/>
    <property type="evidence" value="ECO:0007669"/>
    <property type="project" value="UniProtKB-SubCell"/>
</dbReference>
<reference evidence="15" key="1">
    <citation type="submission" date="2015-08" db="UniProtKB">
        <authorList>
            <consortium name="WormBaseParasite"/>
        </authorList>
    </citation>
    <scope>IDENTIFICATION</scope>
</reference>
<feature type="transmembrane region" description="Helical" evidence="13">
    <location>
        <begin position="311"/>
        <end position="329"/>
    </location>
</feature>
<sequence>MSSNNWSNMDWSYDSNNGNQWQNQNNFHGQQYSQPDVSVEGFDLYSQNNDNNIHGNQQQYNENQFQNSYSNYNQQGGGFNSFVNQPMNINHRSSGNIPGQVNSNNFGMGNQNFMSDPLFNAAQQFGGQFAAQQKEKISQYINSFQLKYYFAVSNSYVAKKIGIILLPFIHKNWSVQIGADGQPVTPKDDVNAPDLYIPLMAFITYVLLSGLVLGIQQRFSPEQLGVTASNVLIYLFLENVIIVVSRYIMNLSNALGFWHSLAYSSYKYVAYNFVLLYCAIAIVFFLLRAVKCFIMDSPNSYDESDRKKRKLYLILFITFTQPFIMWWLTSSVTSYMPDRYDFAKMAMKGMGLGNQPVPIDSNGEINIVNVMGLLLGLFLFILLQIPIFYTLSETFRYHIRMLGIYIVIFTSAWVYVLICGPYVYMKDCGAHLAFYVASLLSWWTGINVEVRNRKILDECNGPAILLSNHQSSLDLIILGHYMPTKCVIMSKKSLKYVPGINFGAMLAHTIFVDRTNKEDAQKSLDDCCRIINNDNFKCFIYPEGTRNHGHGLLPFKKGAFNIAVNGQIPIIPCVISDYENFYSKPKKYFKSNGKVIVDILDPISTKGLTRDDVNDLVEKVRNTMIESYEKISSELLPNTSN</sequence>
<dbReference type="GO" id="GO:0006888">
    <property type="term" value="P:endoplasmic reticulum to Golgi vesicle-mediated transport"/>
    <property type="evidence" value="ECO:0007669"/>
    <property type="project" value="InterPro"/>
</dbReference>